<reference evidence="1 2" key="1">
    <citation type="submission" date="2016-10" db="EMBL/GenBank/DDBJ databases">
        <authorList>
            <person name="de Groot N.N."/>
        </authorList>
    </citation>
    <scope>NUCLEOTIDE SEQUENCE [LARGE SCALE GENOMIC DNA]</scope>
    <source>
        <strain evidence="1 2">DSM 19547</strain>
    </source>
</reference>
<name>A0A1I5MAF2_9RHOB</name>
<evidence type="ECO:0000313" key="2">
    <source>
        <dbReference type="Proteomes" id="UP000199356"/>
    </source>
</evidence>
<accession>A0A1I5MAF2</accession>
<evidence type="ECO:0000313" key="1">
    <source>
        <dbReference type="EMBL" id="SFP06564.1"/>
    </source>
</evidence>
<dbReference type="RefSeq" id="WP_093418279.1">
    <property type="nucleotide sequence ID" value="NZ_FOXA01000002.1"/>
</dbReference>
<keyword evidence="2" id="KW-1185">Reference proteome</keyword>
<protein>
    <submittedName>
        <fullName evidence="1">PH domain-containing protein</fullName>
    </submittedName>
</protein>
<dbReference type="EMBL" id="FOXA01000002">
    <property type="protein sequence ID" value="SFP06564.1"/>
    <property type="molecule type" value="Genomic_DNA"/>
</dbReference>
<organism evidence="1 2">
    <name type="scientific">Tranquillimonas alkanivorans</name>
    <dbReference type="NCBI Taxonomy" id="441119"/>
    <lineage>
        <taxon>Bacteria</taxon>
        <taxon>Pseudomonadati</taxon>
        <taxon>Pseudomonadota</taxon>
        <taxon>Alphaproteobacteria</taxon>
        <taxon>Rhodobacterales</taxon>
        <taxon>Roseobacteraceae</taxon>
        <taxon>Tranquillimonas</taxon>
    </lineage>
</organism>
<dbReference type="STRING" id="441119.SAMN04488047_102179"/>
<gene>
    <name evidence="1" type="ORF">SAMN04488047_102179</name>
</gene>
<dbReference type="OrthoDB" id="7867097at2"/>
<proteinExistence type="predicted"/>
<dbReference type="AlphaFoldDB" id="A0A1I5MAF2"/>
<dbReference type="Proteomes" id="UP000199356">
    <property type="component" value="Unassembled WGS sequence"/>
</dbReference>
<sequence length="142" mass="14956">MAEPLAFSRSGRAPGAVALLALTLGGAAAAALLLDAAWWVVSALVAVSLPSLLDVAHGRAAWLRLDDDRIAWRSGGRTGDVPLSRIRAARLRVAFDLSQRCVLTLEDGTQARIPPDCVPPGLTLQHALEARGIPTARAILRP</sequence>